<evidence type="ECO:0000313" key="3">
    <source>
        <dbReference type="Proteomes" id="UP001064489"/>
    </source>
</evidence>
<dbReference type="EMBL" id="JAJSOW010000105">
    <property type="protein sequence ID" value="KAI9165015.1"/>
    <property type="molecule type" value="Genomic_DNA"/>
</dbReference>
<dbReference type="AlphaFoldDB" id="A0AAD5NKI0"/>
<comment type="caution">
    <text evidence="2">The sequence shown here is derived from an EMBL/GenBank/DDBJ whole genome shotgun (WGS) entry which is preliminary data.</text>
</comment>
<proteinExistence type="predicted"/>
<evidence type="ECO:0008006" key="4">
    <source>
        <dbReference type="Google" id="ProtNLM"/>
    </source>
</evidence>
<gene>
    <name evidence="2" type="ORF">LWI28_006081</name>
</gene>
<protein>
    <recommendedName>
        <fullName evidence="4">HXXXD-type acyl-transferase family protein</fullName>
    </recommendedName>
</protein>
<dbReference type="Pfam" id="PF02458">
    <property type="entry name" value="Transferase"/>
    <property type="match status" value="1"/>
</dbReference>
<keyword evidence="3" id="KW-1185">Reference proteome</keyword>
<accession>A0AAD5NKI0</accession>
<dbReference type="GO" id="GO:0016740">
    <property type="term" value="F:transferase activity"/>
    <property type="evidence" value="ECO:0007669"/>
    <property type="project" value="UniProtKB-KW"/>
</dbReference>
<sequence>MASIRIISTSRVRAANDEQSNLKIELTPWDLRLLLAEYSQKGLLFNKPKSEKQSENTFIQHLKSSLSRTLDSFAPLAGRFATIKHDDNTTSFFIDCNNEGAQFVHAAANGVSVADVIPPIHVPKIVYSFFPLNGVVNYEGTSNPLLAVQVTELVDGIFIGISINHTVADATSFWHFVNSWSEISRGYECLSKPAPILERWFLHDKDCPIHIPIFTSEQLNNRYVSPPDLEQRVFHFSKENIAKLKAKANGEIGTNKISSLQALLSHFFLYLVRNKCIHDDPNQEVQFRFTIGVRPRMKRPLPQQYFGNAIQGAVICLKARELREKGHGYMAWEINKIIAMHNDENFKNLLESWTKNPKILPPVNWVSNGMIMSGSMWVDIYGNDFGWGRPVAVRTGPAHKNIDGLINMFPGVEQGSIDLEACLLPQTLKGMGSDKEFMDSFTSP</sequence>
<keyword evidence="1" id="KW-0808">Transferase</keyword>
<dbReference type="InterPro" id="IPR023213">
    <property type="entry name" value="CAT-like_dom_sf"/>
</dbReference>
<dbReference type="Proteomes" id="UP001064489">
    <property type="component" value="Chromosome 10"/>
</dbReference>
<reference evidence="2" key="2">
    <citation type="submission" date="2023-02" db="EMBL/GenBank/DDBJ databases">
        <authorList>
            <person name="Swenson N.G."/>
            <person name="Wegrzyn J.L."/>
            <person name="Mcevoy S.L."/>
        </authorList>
    </citation>
    <scope>NUCLEOTIDE SEQUENCE</scope>
    <source>
        <strain evidence="2">91603</strain>
        <tissue evidence="2">Leaf</tissue>
    </source>
</reference>
<evidence type="ECO:0000256" key="1">
    <source>
        <dbReference type="ARBA" id="ARBA00022679"/>
    </source>
</evidence>
<name>A0AAD5NKI0_ACENE</name>
<dbReference type="PANTHER" id="PTHR31896">
    <property type="entry name" value="FAMILY REGULATORY PROTEIN, PUTATIVE (AFU_ORTHOLOGUE AFUA_3G14730)-RELATED"/>
    <property type="match status" value="1"/>
</dbReference>
<dbReference type="InterPro" id="IPR051283">
    <property type="entry name" value="Sec_Metabolite_Acyltrans"/>
</dbReference>
<dbReference type="Gene3D" id="3.30.559.10">
    <property type="entry name" value="Chloramphenicol acetyltransferase-like domain"/>
    <property type="match status" value="2"/>
</dbReference>
<evidence type="ECO:0000313" key="2">
    <source>
        <dbReference type="EMBL" id="KAI9165015.1"/>
    </source>
</evidence>
<reference evidence="2" key="1">
    <citation type="journal article" date="2022" name="Plant J.">
        <title>Strategies of tolerance reflected in two North American maple genomes.</title>
        <authorList>
            <person name="McEvoy S.L."/>
            <person name="Sezen U.U."/>
            <person name="Trouern-Trend A."/>
            <person name="McMahon S.M."/>
            <person name="Schaberg P.G."/>
            <person name="Yang J."/>
            <person name="Wegrzyn J.L."/>
            <person name="Swenson N.G."/>
        </authorList>
    </citation>
    <scope>NUCLEOTIDE SEQUENCE</scope>
    <source>
        <strain evidence="2">91603</strain>
    </source>
</reference>
<dbReference type="PANTHER" id="PTHR31896:SF43">
    <property type="entry name" value="PROTEIN ENHANCED PSEUDOMONAS SUSCEPTIBILITY 1"/>
    <property type="match status" value="1"/>
</dbReference>
<organism evidence="2 3">
    <name type="scientific">Acer negundo</name>
    <name type="common">Box elder</name>
    <dbReference type="NCBI Taxonomy" id="4023"/>
    <lineage>
        <taxon>Eukaryota</taxon>
        <taxon>Viridiplantae</taxon>
        <taxon>Streptophyta</taxon>
        <taxon>Embryophyta</taxon>
        <taxon>Tracheophyta</taxon>
        <taxon>Spermatophyta</taxon>
        <taxon>Magnoliopsida</taxon>
        <taxon>eudicotyledons</taxon>
        <taxon>Gunneridae</taxon>
        <taxon>Pentapetalae</taxon>
        <taxon>rosids</taxon>
        <taxon>malvids</taxon>
        <taxon>Sapindales</taxon>
        <taxon>Sapindaceae</taxon>
        <taxon>Hippocastanoideae</taxon>
        <taxon>Acereae</taxon>
        <taxon>Acer</taxon>
    </lineage>
</organism>